<organism evidence="2 3">
    <name type="scientific">Ravibacter arvi</name>
    <dbReference type="NCBI Taxonomy" id="2051041"/>
    <lineage>
        <taxon>Bacteria</taxon>
        <taxon>Pseudomonadati</taxon>
        <taxon>Bacteroidota</taxon>
        <taxon>Cytophagia</taxon>
        <taxon>Cytophagales</taxon>
        <taxon>Spirosomataceae</taxon>
        <taxon>Ravibacter</taxon>
    </lineage>
</organism>
<dbReference type="PANTHER" id="PTHR35869:SF1">
    <property type="entry name" value="OUTER-MEMBRANE LIPOPROTEIN CARRIER PROTEIN"/>
    <property type="match status" value="1"/>
</dbReference>
<dbReference type="Pfam" id="PF03548">
    <property type="entry name" value="LolA"/>
    <property type="match status" value="1"/>
</dbReference>
<proteinExistence type="predicted"/>
<dbReference type="InterPro" id="IPR029046">
    <property type="entry name" value="LolA/LolB/LppX"/>
</dbReference>
<keyword evidence="1" id="KW-0732">Signal</keyword>
<dbReference type="InterPro" id="IPR004564">
    <property type="entry name" value="OM_lipoprot_carrier_LolA-like"/>
</dbReference>
<accession>A0ABP8M0R0</accession>
<evidence type="ECO:0008006" key="4">
    <source>
        <dbReference type="Google" id="ProtNLM"/>
    </source>
</evidence>
<evidence type="ECO:0000313" key="2">
    <source>
        <dbReference type="EMBL" id="GAA4441196.1"/>
    </source>
</evidence>
<dbReference type="Proteomes" id="UP001501508">
    <property type="component" value="Unassembled WGS sequence"/>
</dbReference>
<dbReference type="Gene3D" id="2.50.20.10">
    <property type="entry name" value="Lipoprotein localisation LolA/LolB/LppX"/>
    <property type="match status" value="1"/>
</dbReference>
<protein>
    <recommendedName>
        <fullName evidence="4">Outer membrane lipoprotein carrier protein LolA</fullName>
    </recommendedName>
</protein>
<reference evidence="3" key="1">
    <citation type="journal article" date="2019" name="Int. J. Syst. Evol. Microbiol.">
        <title>The Global Catalogue of Microorganisms (GCM) 10K type strain sequencing project: providing services to taxonomists for standard genome sequencing and annotation.</title>
        <authorList>
            <consortium name="The Broad Institute Genomics Platform"/>
            <consortium name="The Broad Institute Genome Sequencing Center for Infectious Disease"/>
            <person name="Wu L."/>
            <person name="Ma J."/>
        </authorList>
    </citation>
    <scope>NUCLEOTIDE SEQUENCE [LARGE SCALE GENOMIC DNA]</scope>
    <source>
        <strain evidence="3">JCM 31920</strain>
    </source>
</reference>
<sequence length="219" mass="25241">MNSVMKYRLKAVTVFAVWCGAILLPAWSGAQEFKKVTDPDAVYRELRQNSERINSLEAQFREVKYLSYLKEPQKSSGRFVYEKKDKMRWEQVVPASYVILINGSSLRVNDGGKEKNVKSAGPVAGMVREMLLMMVNGDYQNSRGFAKELYQNSAHYLVVMKPLEKRLKQRFERLEMQFSKNGAGLRQLTFFEKGGDRQVMSFHDEKINGAINQALFTQF</sequence>
<dbReference type="CDD" id="cd16325">
    <property type="entry name" value="LolA"/>
    <property type="match status" value="1"/>
</dbReference>
<dbReference type="PANTHER" id="PTHR35869">
    <property type="entry name" value="OUTER-MEMBRANE LIPOPROTEIN CARRIER PROTEIN"/>
    <property type="match status" value="1"/>
</dbReference>
<dbReference type="EMBL" id="BAABEY010000025">
    <property type="protein sequence ID" value="GAA4441196.1"/>
    <property type="molecule type" value="Genomic_DNA"/>
</dbReference>
<name>A0ABP8M0R0_9BACT</name>
<dbReference type="SUPFAM" id="SSF89392">
    <property type="entry name" value="Prokaryotic lipoproteins and lipoprotein localization factors"/>
    <property type="match status" value="1"/>
</dbReference>
<evidence type="ECO:0000313" key="3">
    <source>
        <dbReference type="Proteomes" id="UP001501508"/>
    </source>
</evidence>
<evidence type="ECO:0000256" key="1">
    <source>
        <dbReference type="ARBA" id="ARBA00022729"/>
    </source>
</evidence>
<gene>
    <name evidence="2" type="ORF">GCM10023091_26100</name>
</gene>
<comment type="caution">
    <text evidence="2">The sequence shown here is derived from an EMBL/GenBank/DDBJ whole genome shotgun (WGS) entry which is preliminary data.</text>
</comment>
<keyword evidence="3" id="KW-1185">Reference proteome</keyword>